<keyword evidence="9" id="KW-0479">Metal-binding</keyword>
<dbReference type="GO" id="GO:0000105">
    <property type="term" value="P:L-histidine biosynthetic process"/>
    <property type="evidence" value="ECO:0007669"/>
    <property type="project" value="UniProtKB-UniRule"/>
</dbReference>
<evidence type="ECO:0000259" key="10">
    <source>
        <dbReference type="Pfam" id="PF01502"/>
    </source>
</evidence>
<dbReference type="NCBIfam" id="NF000768">
    <property type="entry name" value="PRK00051.1"/>
    <property type="match status" value="1"/>
</dbReference>
<comment type="catalytic activity">
    <reaction evidence="1 9">
        <text>1-(5-phospho-beta-D-ribosyl)-5'-AMP + H2O = 1-(5-phospho-beta-D-ribosyl)-5-[(5-phospho-beta-D-ribosylamino)methylideneamino]imidazole-4-carboxamide</text>
        <dbReference type="Rhea" id="RHEA:20049"/>
        <dbReference type="ChEBI" id="CHEBI:15377"/>
        <dbReference type="ChEBI" id="CHEBI:58435"/>
        <dbReference type="ChEBI" id="CHEBI:59457"/>
        <dbReference type="EC" id="3.5.4.19"/>
    </reaction>
</comment>
<dbReference type="PANTHER" id="PTHR42945:SF1">
    <property type="entry name" value="HISTIDINE BIOSYNTHESIS BIFUNCTIONAL PROTEIN HIS7"/>
    <property type="match status" value="1"/>
</dbReference>
<dbReference type="EMBL" id="QREL01000001">
    <property type="protein sequence ID" value="REE29069.1"/>
    <property type="molecule type" value="Genomic_DNA"/>
</dbReference>
<comment type="cofactor">
    <cofactor evidence="9">
        <name>Zn(2+)</name>
        <dbReference type="ChEBI" id="CHEBI:29105"/>
    </cofactor>
    <text evidence="9">Binds 1 zinc ion per subunit.</text>
</comment>
<evidence type="ECO:0000256" key="6">
    <source>
        <dbReference type="ARBA" id="ARBA00022801"/>
    </source>
</evidence>
<dbReference type="PANTHER" id="PTHR42945">
    <property type="entry name" value="HISTIDINE BIOSYNTHESIS BIFUNCTIONAL PROTEIN"/>
    <property type="match status" value="1"/>
</dbReference>
<evidence type="ECO:0000256" key="9">
    <source>
        <dbReference type="HAMAP-Rule" id="MF_01021"/>
    </source>
</evidence>
<dbReference type="HAMAP" id="MF_01021">
    <property type="entry name" value="HisI"/>
    <property type="match status" value="1"/>
</dbReference>
<feature type="binding site" evidence="9">
    <location>
        <position position="102"/>
    </location>
    <ligand>
        <name>Zn(2+)</name>
        <dbReference type="ChEBI" id="CHEBI:29105"/>
        <note>ligand shared between dimeric partners</note>
    </ligand>
</feature>
<evidence type="ECO:0000313" key="12">
    <source>
        <dbReference type="Proteomes" id="UP000256864"/>
    </source>
</evidence>
<keyword evidence="7 9" id="KW-0368">Histidine biosynthesis</keyword>
<keyword evidence="5 9" id="KW-0028">Amino-acid biosynthesis</keyword>
<comment type="subunit">
    <text evidence="3 9">Homodimer.</text>
</comment>
<evidence type="ECO:0000256" key="4">
    <source>
        <dbReference type="ARBA" id="ARBA00022490"/>
    </source>
</evidence>
<comment type="pathway">
    <text evidence="2 9">Amino-acid biosynthesis; L-histidine biosynthesis; L-histidine from 5-phospho-alpha-D-ribose 1-diphosphate: step 3/9.</text>
</comment>
<evidence type="ECO:0000256" key="3">
    <source>
        <dbReference type="ARBA" id="ARBA00011738"/>
    </source>
</evidence>
<evidence type="ECO:0000256" key="1">
    <source>
        <dbReference type="ARBA" id="ARBA00000024"/>
    </source>
</evidence>
<accession>A0A371NEZ7</accession>
<protein>
    <recommendedName>
        <fullName evidence="9">Phosphoribosyl-AMP cyclohydrolase</fullName>
        <shortName evidence="9">PRA-CH</shortName>
        <ecNumber evidence="9">3.5.4.19</ecNumber>
    </recommendedName>
</protein>
<keyword evidence="12" id="KW-1185">Reference proteome</keyword>
<dbReference type="GO" id="GO:0008270">
    <property type="term" value="F:zinc ion binding"/>
    <property type="evidence" value="ECO:0007669"/>
    <property type="project" value="UniProtKB-UniRule"/>
</dbReference>
<name>A0A371NEZ7_9EURY</name>
<keyword evidence="9" id="KW-0862">Zinc</keyword>
<reference evidence="11 12" key="1">
    <citation type="submission" date="2018-07" db="EMBL/GenBank/DDBJ databases">
        <title>Genomic Encyclopedia of Type Strains, Phase IV (KMG-IV): sequencing the most valuable type-strain genomes for metagenomic binning, comparative biology and taxonomic classification.</title>
        <authorList>
            <person name="Goeker M."/>
        </authorList>
    </citation>
    <scope>NUCLEOTIDE SEQUENCE [LARGE SCALE GENOMIC DNA]</scope>
    <source>
        <strain evidence="11 12">DSM 7466</strain>
    </source>
</reference>
<comment type="cofactor">
    <cofactor evidence="9">
        <name>Mg(2+)</name>
        <dbReference type="ChEBI" id="CHEBI:18420"/>
    </cofactor>
    <text evidence="9">Binds 1 Mg(2+) ion per subunit.</text>
</comment>
<keyword evidence="9" id="KW-0460">Magnesium</keyword>
<sequence>MIKSKGDVNILLNFRHNINGEDLIIAVAQDHETGEVLMVAYMNREALRRTLETGTAHYWSTSRGKLWLKGESSGHVQRVKDVLVDCDGDAVVLKVEQEGGACHTGYRSCFYRSIDGDELKVREDAVKVFDPEEIYGDG</sequence>
<dbReference type="Gene3D" id="4.10.80.70">
    <property type="match status" value="1"/>
</dbReference>
<evidence type="ECO:0000256" key="8">
    <source>
        <dbReference type="ARBA" id="ARBA00053269"/>
    </source>
</evidence>
<feature type="binding site" evidence="9">
    <location>
        <position position="86"/>
    </location>
    <ligand>
        <name>Zn(2+)</name>
        <dbReference type="ChEBI" id="CHEBI:29105"/>
        <note>ligand shared between dimeric partners</note>
    </ligand>
</feature>
<evidence type="ECO:0000313" key="11">
    <source>
        <dbReference type="EMBL" id="REE29069.1"/>
    </source>
</evidence>
<feature type="binding site" evidence="9">
    <location>
        <position position="87"/>
    </location>
    <ligand>
        <name>Mg(2+)</name>
        <dbReference type="ChEBI" id="CHEBI:18420"/>
    </ligand>
</feature>
<evidence type="ECO:0000256" key="2">
    <source>
        <dbReference type="ARBA" id="ARBA00005169"/>
    </source>
</evidence>
<proteinExistence type="inferred from homology"/>
<dbReference type="UniPathway" id="UPA00031">
    <property type="reaction ID" value="UER00008"/>
</dbReference>
<keyword evidence="6 9" id="KW-0378">Hydrolase</keyword>
<dbReference type="Gene3D" id="3.10.20.810">
    <property type="entry name" value="Phosphoribosyl-AMP cyclohydrolase"/>
    <property type="match status" value="1"/>
</dbReference>
<dbReference type="Pfam" id="PF01502">
    <property type="entry name" value="PRA-CH"/>
    <property type="match status" value="1"/>
</dbReference>
<dbReference type="InterPro" id="IPR026660">
    <property type="entry name" value="PRA-CH"/>
</dbReference>
<evidence type="ECO:0000256" key="7">
    <source>
        <dbReference type="ARBA" id="ARBA00023102"/>
    </source>
</evidence>
<comment type="similarity">
    <text evidence="9">Belongs to the PRA-CH family.</text>
</comment>
<gene>
    <name evidence="9" type="primary">hisI</name>
    <name evidence="11" type="ORF">C7452_1102</name>
</gene>
<dbReference type="EC" id="3.5.4.19" evidence="9"/>
<feature type="binding site" evidence="9">
    <location>
        <position position="85"/>
    </location>
    <ligand>
        <name>Mg(2+)</name>
        <dbReference type="ChEBI" id="CHEBI:18420"/>
    </ligand>
</feature>
<dbReference type="FunFam" id="3.10.20.810:FF:000001">
    <property type="entry name" value="Histidine biosynthesis bifunctional protein HisIE"/>
    <property type="match status" value="1"/>
</dbReference>
<keyword evidence="4 9" id="KW-0963">Cytoplasm</keyword>
<dbReference type="GO" id="GO:0004635">
    <property type="term" value="F:phosphoribosyl-AMP cyclohydrolase activity"/>
    <property type="evidence" value="ECO:0007669"/>
    <property type="project" value="UniProtKB-UniRule"/>
</dbReference>
<feature type="domain" description="Phosphoribosyl-AMP cyclohydrolase" evidence="10">
    <location>
        <begin position="38"/>
        <end position="111"/>
    </location>
</feature>
<comment type="function">
    <text evidence="8 9">Catalyzes the hydrolysis of the adenine ring of phosphoribosyl-AMP.</text>
</comment>
<dbReference type="SUPFAM" id="SSF141734">
    <property type="entry name" value="HisI-like"/>
    <property type="match status" value="1"/>
</dbReference>
<feature type="binding site" evidence="9">
    <location>
        <position position="109"/>
    </location>
    <ligand>
        <name>Zn(2+)</name>
        <dbReference type="ChEBI" id="CHEBI:29105"/>
        <note>ligand shared between dimeric partners</note>
    </ligand>
</feature>
<feature type="binding site" evidence="9">
    <location>
        <position position="89"/>
    </location>
    <ligand>
        <name>Mg(2+)</name>
        <dbReference type="ChEBI" id="CHEBI:18420"/>
    </ligand>
</feature>
<dbReference type="InterPro" id="IPR002496">
    <property type="entry name" value="PRib_AMP_CycHydrolase_dom"/>
</dbReference>
<comment type="caution">
    <text evidence="11">The sequence shown here is derived from an EMBL/GenBank/DDBJ whole genome shotgun (WGS) entry which is preliminary data.</text>
</comment>
<dbReference type="AlphaFoldDB" id="A0A371NEZ7"/>
<evidence type="ECO:0000256" key="5">
    <source>
        <dbReference type="ARBA" id="ARBA00022605"/>
    </source>
</evidence>
<dbReference type="SMR" id="A0A371NEZ7"/>
<dbReference type="GO" id="GO:0000287">
    <property type="term" value="F:magnesium ion binding"/>
    <property type="evidence" value="ECO:0007669"/>
    <property type="project" value="UniProtKB-UniRule"/>
</dbReference>
<dbReference type="InterPro" id="IPR038019">
    <property type="entry name" value="PRib_AMP_CycHydrolase_sf"/>
</dbReference>
<organism evidence="11 12">
    <name type="scientific">Methanothermobacter defluvii</name>
    <dbReference type="NCBI Taxonomy" id="49339"/>
    <lineage>
        <taxon>Archaea</taxon>
        <taxon>Methanobacteriati</taxon>
        <taxon>Methanobacteriota</taxon>
        <taxon>Methanomada group</taxon>
        <taxon>Methanobacteria</taxon>
        <taxon>Methanobacteriales</taxon>
        <taxon>Methanobacteriaceae</taxon>
        <taxon>Methanothermobacter</taxon>
    </lineage>
</organism>
<dbReference type="GO" id="GO:0004636">
    <property type="term" value="F:phosphoribosyl-ATP diphosphatase activity"/>
    <property type="evidence" value="ECO:0007669"/>
    <property type="project" value="UniProtKB-ARBA"/>
</dbReference>
<comment type="subcellular location">
    <subcellularLocation>
        <location evidence="9">Cytoplasm</location>
    </subcellularLocation>
</comment>
<dbReference type="GO" id="GO:0005737">
    <property type="term" value="C:cytoplasm"/>
    <property type="evidence" value="ECO:0007669"/>
    <property type="project" value="UniProtKB-SubCell"/>
</dbReference>
<dbReference type="Proteomes" id="UP000256864">
    <property type="component" value="Unassembled WGS sequence"/>
</dbReference>